<accession>A0A502DPJ2</accession>
<reference evidence="3 4" key="1">
    <citation type="journal article" date="2019" name="Environ. Microbiol.">
        <title>Species interactions and distinct microbial communities in high Arctic permafrost affected cryosols are associated with the CH4 and CO2 gas fluxes.</title>
        <authorList>
            <person name="Altshuler I."/>
            <person name="Hamel J."/>
            <person name="Turney S."/>
            <person name="Magnuson E."/>
            <person name="Levesque R."/>
            <person name="Greer C."/>
            <person name="Whyte L.G."/>
        </authorList>
    </citation>
    <scope>NUCLEOTIDE SEQUENCE [LARGE SCALE GENOMIC DNA]</scope>
    <source>
        <strain evidence="3 4">S06.C</strain>
    </source>
</reference>
<dbReference type="EMBL" id="RCZI01000004">
    <property type="protein sequence ID" value="TPG26046.1"/>
    <property type="molecule type" value="Genomic_DNA"/>
</dbReference>
<dbReference type="PANTHER" id="PTHR21240">
    <property type="entry name" value="2-AMINO-3-CARBOXYLMUCONATE-6-SEMIALDEHYDE DECARBOXYLASE"/>
    <property type="match status" value="1"/>
</dbReference>
<gene>
    <name evidence="3" type="ORF">EAH82_16810</name>
</gene>
<dbReference type="InterPro" id="IPR006680">
    <property type="entry name" value="Amidohydro-rel"/>
</dbReference>
<dbReference type="OrthoDB" id="8673173at2"/>
<dbReference type="SUPFAM" id="SSF51556">
    <property type="entry name" value="Metallo-dependent hydrolases"/>
    <property type="match status" value="1"/>
</dbReference>
<dbReference type="InterPro" id="IPR032465">
    <property type="entry name" value="ACMSD"/>
</dbReference>
<evidence type="ECO:0000259" key="2">
    <source>
        <dbReference type="Pfam" id="PF04909"/>
    </source>
</evidence>
<keyword evidence="1" id="KW-0456">Lyase</keyword>
<dbReference type="AlphaFoldDB" id="A0A502DPJ2"/>
<organism evidence="3 4">
    <name type="scientific">Variovorax guangxiensis</name>
    <dbReference type="NCBI Taxonomy" id="1775474"/>
    <lineage>
        <taxon>Bacteria</taxon>
        <taxon>Pseudomonadati</taxon>
        <taxon>Pseudomonadota</taxon>
        <taxon>Betaproteobacteria</taxon>
        <taxon>Burkholderiales</taxon>
        <taxon>Comamonadaceae</taxon>
        <taxon>Variovorax</taxon>
    </lineage>
</organism>
<dbReference type="GO" id="GO:0005737">
    <property type="term" value="C:cytoplasm"/>
    <property type="evidence" value="ECO:0007669"/>
    <property type="project" value="TreeGrafter"/>
</dbReference>
<evidence type="ECO:0000256" key="1">
    <source>
        <dbReference type="ARBA" id="ARBA00023239"/>
    </source>
</evidence>
<dbReference type="PANTHER" id="PTHR21240:SF28">
    <property type="entry name" value="ISO-OROTATE DECARBOXYLASE (EUROFUNG)"/>
    <property type="match status" value="1"/>
</dbReference>
<dbReference type="GO" id="GO:0016787">
    <property type="term" value="F:hydrolase activity"/>
    <property type="evidence" value="ECO:0007669"/>
    <property type="project" value="UniProtKB-KW"/>
</dbReference>
<evidence type="ECO:0000313" key="3">
    <source>
        <dbReference type="EMBL" id="TPG26046.1"/>
    </source>
</evidence>
<dbReference type="Gene3D" id="3.20.20.140">
    <property type="entry name" value="Metal-dependent hydrolases"/>
    <property type="match status" value="1"/>
</dbReference>
<evidence type="ECO:0000313" key="4">
    <source>
        <dbReference type="Proteomes" id="UP000319212"/>
    </source>
</evidence>
<dbReference type="GO" id="GO:0016831">
    <property type="term" value="F:carboxy-lyase activity"/>
    <property type="evidence" value="ECO:0007669"/>
    <property type="project" value="InterPro"/>
</dbReference>
<dbReference type="InterPro" id="IPR032466">
    <property type="entry name" value="Metal_Hydrolase"/>
</dbReference>
<sequence length="349" mass="38011">MTLVSCACGAVDVHTHFVPKTFPRYAGSAISARWPSMAPAQECHQHVMLDDKIYRTVSHQCWEPAVRLADMDGTGVERQVLSPMPELLAYWLDAADAREMCRFLNESVAGMVAANPARFSGLAAVPLQDVDAAIRELEYAVNTLHLAGVEIGTNINDVVIGDARYDPFFEAAQALGAAVFVHPLRPAGKNRLVGPPLLEQALAFPGETGLAAASLLTAGTLMRYPRLRIALSHGGGSLHALLPRLQQAWRAFPALRKTMAVSPAEAAQAFYVDNLVYDRHSTAQLLRVFGRTQVMVGTDYPFAIMETDPCGRLDECELDEETLDLVARTNALRWLGIGAPASHEKRPND</sequence>
<keyword evidence="3" id="KW-0378">Hydrolase</keyword>
<dbReference type="GO" id="GO:0019748">
    <property type="term" value="P:secondary metabolic process"/>
    <property type="evidence" value="ECO:0007669"/>
    <property type="project" value="TreeGrafter"/>
</dbReference>
<protein>
    <submittedName>
        <fullName evidence="3">Amidohydrolase</fullName>
    </submittedName>
</protein>
<name>A0A502DPJ2_9BURK</name>
<dbReference type="RefSeq" id="WP_140843633.1">
    <property type="nucleotide sequence ID" value="NZ_RCZI01000004.1"/>
</dbReference>
<dbReference type="Proteomes" id="UP000319212">
    <property type="component" value="Unassembled WGS sequence"/>
</dbReference>
<comment type="caution">
    <text evidence="3">The sequence shown here is derived from an EMBL/GenBank/DDBJ whole genome shotgun (WGS) entry which is preliminary data.</text>
</comment>
<feature type="domain" description="Amidohydrolase-related" evidence="2">
    <location>
        <begin position="11"/>
        <end position="337"/>
    </location>
</feature>
<proteinExistence type="predicted"/>
<dbReference type="Pfam" id="PF04909">
    <property type="entry name" value="Amidohydro_2"/>
    <property type="match status" value="1"/>
</dbReference>